<evidence type="ECO:0000256" key="11">
    <source>
        <dbReference type="SAM" id="Phobius"/>
    </source>
</evidence>
<gene>
    <name evidence="13" type="ORF">ABDJ40_03740</name>
</gene>
<comment type="similarity">
    <text evidence="9">Belongs to the GSP H family.</text>
</comment>
<keyword evidence="5" id="KW-0997">Cell inner membrane</keyword>
<keyword evidence="6 11" id="KW-0812">Transmembrane</keyword>
<feature type="transmembrane region" description="Helical" evidence="11">
    <location>
        <begin position="12"/>
        <end position="36"/>
    </location>
</feature>
<organism evidence="13 14">
    <name type="scientific">Roseateles flavus</name>
    <dbReference type="NCBI Taxonomy" id="3149041"/>
    <lineage>
        <taxon>Bacteria</taxon>
        <taxon>Pseudomonadati</taxon>
        <taxon>Pseudomonadota</taxon>
        <taxon>Betaproteobacteria</taxon>
        <taxon>Burkholderiales</taxon>
        <taxon>Sphaerotilaceae</taxon>
        <taxon>Roseateles</taxon>
    </lineage>
</organism>
<dbReference type="Proteomes" id="UP001462640">
    <property type="component" value="Unassembled WGS sequence"/>
</dbReference>
<dbReference type="Pfam" id="PF12019">
    <property type="entry name" value="GspH"/>
    <property type="match status" value="1"/>
</dbReference>
<dbReference type="RefSeq" id="WP_347606248.1">
    <property type="nucleotide sequence ID" value="NZ_JBDPZC010000001.1"/>
</dbReference>
<accession>A0ABV0G9Z8</accession>
<reference evidence="13 14" key="1">
    <citation type="submission" date="2024-05" db="EMBL/GenBank/DDBJ databases">
        <title>Roseateles sp. 2.12 16S ribosomal RNA gene Genome sequencing and assembly.</title>
        <authorList>
            <person name="Woo H."/>
        </authorList>
    </citation>
    <scope>NUCLEOTIDE SEQUENCE [LARGE SCALE GENOMIC DNA]</scope>
    <source>
        <strain evidence="13 14">2.12</strain>
    </source>
</reference>
<evidence type="ECO:0000256" key="2">
    <source>
        <dbReference type="ARBA" id="ARBA00021549"/>
    </source>
</evidence>
<comment type="caution">
    <text evidence="13">The sequence shown here is derived from an EMBL/GenBank/DDBJ whole genome shotgun (WGS) entry which is preliminary data.</text>
</comment>
<evidence type="ECO:0000259" key="12">
    <source>
        <dbReference type="Pfam" id="PF12019"/>
    </source>
</evidence>
<dbReference type="EMBL" id="JBDPZC010000001">
    <property type="protein sequence ID" value="MEO3711875.1"/>
    <property type="molecule type" value="Genomic_DNA"/>
</dbReference>
<dbReference type="SUPFAM" id="SSF54523">
    <property type="entry name" value="Pili subunits"/>
    <property type="match status" value="1"/>
</dbReference>
<comment type="subcellular location">
    <subcellularLocation>
        <location evidence="1">Cell inner membrane</location>
        <topology evidence="1">Single-pass membrane protein</topology>
    </subcellularLocation>
</comment>
<evidence type="ECO:0000256" key="8">
    <source>
        <dbReference type="ARBA" id="ARBA00023136"/>
    </source>
</evidence>
<dbReference type="InterPro" id="IPR022346">
    <property type="entry name" value="T2SS_GspH"/>
</dbReference>
<evidence type="ECO:0000313" key="14">
    <source>
        <dbReference type="Proteomes" id="UP001462640"/>
    </source>
</evidence>
<dbReference type="Pfam" id="PF07963">
    <property type="entry name" value="N_methyl"/>
    <property type="match status" value="1"/>
</dbReference>
<protein>
    <recommendedName>
        <fullName evidence="2">Type II secretion system protein H</fullName>
    </recommendedName>
    <alternativeName>
        <fullName evidence="10">General secretion pathway protein H</fullName>
    </alternativeName>
</protein>
<keyword evidence="7 11" id="KW-1133">Transmembrane helix</keyword>
<evidence type="ECO:0000313" key="13">
    <source>
        <dbReference type="EMBL" id="MEO3711875.1"/>
    </source>
</evidence>
<feature type="domain" description="General secretion pathway GspH" evidence="12">
    <location>
        <begin position="51"/>
        <end position="185"/>
    </location>
</feature>
<evidence type="ECO:0000256" key="7">
    <source>
        <dbReference type="ARBA" id="ARBA00022989"/>
    </source>
</evidence>
<keyword evidence="3" id="KW-1003">Cell membrane</keyword>
<evidence type="ECO:0000256" key="9">
    <source>
        <dbReference type="ARBA" id="ARBA00025772"/>
    </source>
</evidence>
<dbReference type="NCBIfam" id="TIGR02532">
    <property type="entry name" value="IV_pilin_GFxxxE"/>
    <property type="match status" value="1"/>
</dbReference>
<evidence type="ECO:0000256" key="10">
    <source>
        <dbReference type="ARBA" id="ARBA00030775"/>
    </source>
</evidence>
<keyword evidence="8 11" id="KW-0472">Membrane</keyword>
<keyword evidence="4" id="KW-0488">Methylation</keyword>
<evidence type="ECO:0000256" key="1">
    <source>
        <dbReference type="ARBA" id="ARBA00004377"/>
    </source>
</evidence>
<sequence length="203" mass="21220">MLSTAVPRRHRAAAGFTLIELAVGLAIMGLLVAVTVPSAIEWVKNLQVRSATESLRAGLERARLDALKNNRAVSFWLISDDAAVPGSGCAVSNIGRHWVISVKDPAGKCNETVASADPLLVARSEAVSGSAQVKVAAVDADDKDASRVIFNTLGQVVNADAINRITIKPASGTARELQIRVESGGAIRSCDPKVSSSDPRACP</sequence>
<keyword evidence="14" id="KW-1185">Reference proteome</keyword>
<proteinExistence type="inferred from homology"/>
<evidence type="ECO:0000256" key="5">
    <source>
        <dbReference type="ARBA" id="ARBA00022519"/>
    </source>
</evidence>
<dbReference type="PROSITE" id="PS00409">
    <property type="entry name" value="PROKAR_NTER_METHYL"/>
    <property type="match status" value="1"/>
</dbReference>
<evidence type="ECO:0000256" key="6">
    <source>
        <dbReference type="ARBA" id="ARBA00022692"/>
    </source>
</evidence>
<dbReference type="Gene3D" id="3.55.40.10">
    <property type="entry name" value="minor pseudopilin epsh domain"/>
    <property type="match status" value="1"/>
</dbReference>
<evidence type="ECO:0000256" key="3">
    <source>
        <dbReference type="ARBA" id="ARBA00022475"/>
    </source>
</evidence>
<evidence type="ECO:0000256" key="4">
    <source>
        <dbReference type="ARBA" id="ARBA00022481"/>
    </source>
</evidence>
<dbReference type="InterPro" id="IPR045584">
    <property type="entry name" value="Pilin-like"/>
</dbReference>
<dbReference type="InterPro" id="IPR012902">
    <property type="entry name" value="N_methyl_site"/>
</dbReference>
<name>A0ABV0G9Z8_9BURK</name>